<evidence type="ECO:0000313" key="3">
    <source>
        <dbReference type="Proteomes" id="UP000324897"/>
    </source>
</evidence>
<reference evidence="2 3" key="1">
    <citation type="journal article" date="2019" name="Sci. Rep.">
        <title>A high-quality genome of Eragrostis curvula grass provides insights into Poaceae evolution and supports new strategies to enhance forage quality.</title>
        <authorList>
            <person name="Carballo J."/>
            <person name="Santos B.A.C.M."/>
            <person name="Zappacosta D."/>
            <person name="Garbus I."/>
            <person name="Selva J.P."/>
            <person name="Gallo C.A."/>
            <person name="Diaz A."/>
            <person name="Albertini E."/>
            <person name="Caccamo M."/>
            <person name="Echenique V."/>
        </authorList>
    </citation>
    <scope>NUCLEOTIDE SEQUENCE [LARGE SCALE GENOMIC DNA]</scope>
    <source>
        <strain evidence="3">cv. Victoria</strain>
        <tissue evidence="2">Leaf</tissue>
    </source>
</reference>
<dbReference type="InterPro" id="IPR053151">
    <property type="entry name" value="RNase_H-like"/>
</dbReference>
<feature type="non-terminal residue" evidence="2">
    <location>
        <position position="1"/>
    </location>
</feature>
<gene>
    <name evidence="2" type="ORF">EJB05_39515</name>
</gene>
<dbReference type="PANTHER" id="PTHR47723">
    <property type="entry name" value="OS05G0353850 PROTEIN"/>
    <property type="match status" value="1"/>
</dbReference>
<feature type="region of interest" description="Disordered" evidence="1">
    <location>
        <begin position="234"/>
        <end position="255"/>
    </location>
</feature>
<evidence type="ECO:0000313" key="2">
    <source>
        <dbReference type="EMBL" id="TVU15970.1"/>
    </source>
</evidence>
<accession>A0A5J9TXA2</accession>
<comment type="caution">
    <text evidence="2">The sequence shown here is derived from an EMBL/GenBank/DDBJ whole genome shotgun (WGS) entry which is preliminary data.</text>
</comment>
<protein>
    <recommendedName>
        <fullName evidence="4">RNase H type-1 domain-containing protein</fullName>
    </recommendedName>
</protein>
<evidence type="ECO:0008006" key="4">
    <source>
        <dbReference type="Google" id="ProtNLM"/>
    </source>
</evidence>
<feature type="compositionally biased region" description="Basic and acidic residues" evidence="1">
    <location>
        <begin position="381"/>
        <end position="395"/>
    </location>
</feature>
<dbReference type="OrthoDB" id="551431at2759"/>
<dbReference type="AlphaFoldDB" id="A0A5J9TXA2"/>
<dbReference type="PANTHER" id="PTHR47723:SF19">
    <property type="entry name" value="POLYNUCLEOTIDYL TRANSFERASE, RIBONUCLEASE H-LIKE SUPERFAMILY PROTEIN"/>
    <property type="match status" value="1"/>
</dbReference>
<proteinExistence type="predicted"/>
<dbReference type="Gramene" id="TVU15970">
    <property type="protein sequence ID" value="TVU15970"/>
    <property type="gene ID" value="EJB05_39515"/>
</dbReference>
<feature type="region of interest" description="Disordered" evidence="1">
    <location>
        <begin position="372"/>
        <end position="413"/>
    </location>
</feature>
<name>A0A5J9TXA2_9POAL</name>
<sequence>MQKPLNNIILVSYGIKDSGKSISGELENRNCGFTCSRGSLALERDRFLWASMDYIREVIVMDNFEEELFAVSQLKFEFLEVAEDMDIYAKLPRLTLKEKFYHNFELELEYNSSLAFDHVASFCMQLEERISRPFREDQCDSKDDDPPFWGQVFCHRLPAMNRTTWSPPPKGWIKLNFHGIGCSKSLPASAGGIFHNDKGEVLSYYAAPVGDVDQIVASLMPGLGLDHRFHITEIQPEQVPQHTDQRSRTGGNKKINGKASEDLLKLVQNRTISKTYKRRPKKDLDENLLRRSPRLQKKGEGYKLIVASSKALELGLEHMIELHEPVHKLIIEGDNVTVIRWCNRITHPPERAKDSFINSFWCMDLRPCKAETAEDCNGEGGKNEDVGSKDKHEDDDSKGEDEDDCASQGASSRFVIPPGWASREYIAWRVEEEANQVAIGLASLGRFLPEHMLHLSTACECGHGMDMKKDKPDITWFNHDIDEGLLNKIKTLSSRIL</sequence>
<dbReference type="Proteomes" id="UP000324897">
    <property type="component" value="Unassembled WGS sequence"/>
</dbReference>
<feature type="compositionally biased region" description="Acidic residues" evidence="1">
    <location>
        <begin position="396"/>
        <end position="405"/>
    </location>
</feature>
<keyword evidence="3" id="KW-1185">Reference proteome</keyword>
<evidence type="ECO:0000256" key="1">
    <source>
        <dbReference type="SAM" id="MobiDB-lite"/>
    </source>
</evidence>
<dbReference type="EMBL" id="RWGY01000031">
    <property type="protein sequence ID" value="TVU15970.1"/>
    <property type="molecule type" value="Genomic_DNA"/>
</dbReference>
<organism evidence="2 3">
    <name type="scientific">Eragrostis curvula</name>
    <name type="common">weeping love grass</name>
    <dbReference type="NCBI Taxonomy" id="38414"/>
    <lineage>
        <taxon>Eukaryota</taxon>
        <taxon>Viridiplantae</taxon>
        <taxon>Streptophyta</taxon>
        <taxon>Embryophyta</taxon>
        <taxon>Tracheophyta</taxon>
        <taxon>Spermatophyta</taxon>
        <taxon>Magnoliopsida</taxon>
        <taxon>Liliopsida</taxon>
        <taxon>Poales</taxon>
        <taxon>Poaceae</taxon>
        <taxon>PACMAD clade</taxon>
        <taxon>Chloridoideae</taxon>
        <taxon>Eragrostideae</taxon>
        <taxon>Eragrostidinae</taxon>
        <taxon>Eragrostis</taxon>
    </lineage>
</organism>